<accession>A0ABY2PFX0</accession>
<organism evidence="2 3">
    <name type="scientific">Streptomyces rhizosphaericola</name>
    <dbReference type="NCBI Taxonomy" id="2564098"/>
    <lineage>
        <taxon>Bacteria</taxon>
        <taxon>Bacillati</taxon>
        <taxon>Actinomycetota</taxon>
        <taxon>Actinomycetes</taxon>
        <taxon>Kitasatosporales</taxon>
        <taxon>Streptomycetaceae</taxon>
        <taxon>Streptomyces</taxon>
    </lineage>
</organism>
<evidence type="ECO:0000256" key="1">
    <source>
        <dbReference type="SAM" id="Phobius"/>
    </source>
</evidence>
<protein>
    <recommendedName>
        <fullName evidence="4">PE-PGRS family protein</fullName>
    </recommendedName>
</protein>
<proteinExistence type="predicted"/>
<dbReference type="EMBL" id="SRZK01000107">
    <property type="protein sequence ID" value="TGZ09796.1"/>
    <property type="molecule type" value="Genomic_DNA"/>
</dbReference>
<feature type="transmembrane region" description="Helical" evidence="1">
    <location>
        <begin position="38"/>
        <end position="55"/>
    </location>
</feature>
<dbReference type="Proteomes" id="UP000306274">
    <property type="component" value="Unassembled WGS sequence"/>
</dbReference>
<feature type="transmembrane region" description="Helical" evidence="1">
    <location>
        <begin position="176"/>
        <end position="196"/>
    </location>
</feature>
<keyword evidence="3" id="KW-1185">Reference proteome</keyword>
<dbReference type="RefSeq" id="WP_136016267.1">
    <property type="nucleotide sequence ID" value="NZ_SRZK01000107.1"/>
</dbReference>
<keyword evidence="1" id="KW-0812">Transmembrane</keyword>
<feature type="transmembrane region" description="Helical" evidence="1">
    <location>
        <begin position="62"/>
        <end position="82"/>
    </location>
</feature>
<keyword evidence="1" id="KW-0472">Membrane</keyword>
<reference evidence="2 3" key="1">
    <citation type="submission" date="2019-04" db="EMBL/GenBank/DDBJ databases">
        <title>Streptomyces rhizosphaericola sp. nov., an actinobacterium isolated from the wheat rhizosphere.</title>
        <authorList>
            <person name="Vargas Hoyos H.A."/>
            <person name="Santos S.N."/>
            <person name="Genuario D.B."/>
            <person name="Melo I.S."/>
            <person name="Da Silva L.J."/>
            <person name="Da Silva F.S.P."/>
            <person name="Zucchi T.D."/>
        </authorList>
    </citation>
    <scope>NUCLEOTIDE SEQUENCE [LARGE SCALE GENOMIC DNA]</scope>
    <source>
        <strain evidence="2 3">1AS2c</strain>
    </source>
</reference>
<gene>
    <name evidence="2" type="ORF">E5Z02_13340</name>
</gene>
<evidence type="ECO:0008006" key="4">
    <source>
        <dbReference type="Google" id="ProtNLM"/>
    </source>
</evidence>
<sequence length="263" mass="27053">MSVGWRLRAARSALFAVVCVTLAALGHALMSEAPLPGWVLGLGLAGAAVPAWLLAGRERGQATVVALTVAAQASLHAVFTFAQTARPPAAAEGGGRTPAARWAEALLCGPSHDTAAAARAHDVAARAWPADSMPLPRPDGGASAMAALGHTGHGARTAGTEVVQSGHDMAAMTGTASWGMLAAHVVAALLCGLWLARGERAAFQVLRSLADRFRLPLALFEALRPLPSAPPGSAADRSVTPPRSRLLVHTRVTRGPPWEIAVR</sequence>
<evidence type="ECO:0000313" key="2">
    <source>
        <dbReference type="EMBL" id="TGZ09796.1"/>
    </source>
</evidence>
<comment type="caution">
    <text evidence="2">The sequence shown here is derived from an EMBL/GenBank/DDBJ whole genome shotgun (WGS) entry which is preliminary data.</text>
</comment>
<evidence type="ECO:0000313" key="3">
    <source>
        <dbReference type="Proteomes" id="UP000306274"/>
    </source>
</evidence>
<name>A0ABY2PFX0_9ACTN</name>
<keyword evidence="1" id="KW-1133">Transmembrane helix</keyword>